<keyword evidence="5" id="KW-0378">Hydrolase</keyword>
<evidence type="ECO:0000256" key="3">
    <source>
        <dbReference type="ARBA" id="ARBA00009517"/>
    </source>
</evidence>
<comment type="cofactor">
    <cofactor evidence="1">
        <name>Mn(2+)</name>
        <dbReference type="ChEBI" id="CHEBI:29035"/>
    </cofactor>
</comment>
<dbReference type="EC" id="3.1.4.53" evidence="4"/>
<evidence type="ECO:0000256" key="5">
    <source>
        <dbReference type="ARBA" id="ARBA00022801"/>
    </source>
</evidence>
<dbReference type="Pfam" id="PF18100">
    <property type="entry name" value="PDE4_UCR"/>
    <property type="match status" value="1"/>
</dbReference>
<evidence type="ECO:0000259" key="9">
    <source>
        <dbReference type="Pfam" id="PF18100"/>
    </source>
</evidence>
<reference evidence="11" key="1">
    <citation type="submission" date="2025-08" db="UniProtKB">
        <authorList>
            <consortium name="RefSeq"/>
        </authorList>
    </citation>
    <scope>IDENTIFICATION</scope>
    <source>
        <tissue evidence="11">Liver</tissue>
    </source>
</reference>
<dbReference type="Proteomes" id="UP000886700">
    <property type="component" value="Unplaced"/>
</dbReference>
<dbReference type="RefSeq" id="XP_040584762.1">
    <property type="nucleotide sequence ID" value="XM_040728828.1"/>
</dbReference>
<evidence type="ECO:0000313" key="10">
    <source>
        <dbReference type="Proteomes" id="UP000886700"/>
    </source>
</evidence>
<sequence length="213" mass="23491">MERDTCDLLSRSKSASEETLHSSNEEEDPFHGMEPYLVRRLSSRSIQLPPLAFRQLEQTDLRSESENIPRPTSLPLKILPLIAITSADSSGFDVDNGTSAGRSPLDPMTSPGSGLILQANFVHSQRRESFLYRSDSDYDLSPKSMSRNSSIASDIHGDDLIVTPFAQVLASLRTVRNNFAALTNLQDRAPSKRSPMCNQPSINKATITVCVLL</sequence>
<evidence type="ECO:0000256" key="4">
    <source>
        <dbReference type="ARBA" id="ARBA00012276"/>
    </source>
</evidence>
<feature type="region of interest" description="Disordered" evidence="8">
    <location>
        <begin position="1"/>
        <end position="31"/>
    </location>
</feature>
<evidence type="ECO:0000256" key="2">
    <source>
        <dbReference type="ARBA" id="ARBA00004703"/>
    </source>
</evidence>
<dbReference type="GeneID" id="101823873"/>
<dbReference type="InterPro" id="IPR040844">
    <property type="entry name" value="PDE4_UCR"/>
</dbReference>
<name>A0ABM2W397_MESAU</name>
<dbReference type="PANTHER" id="PTHR40141:SF2">
    <property type="entry name" value="3',5'-CYCLIC-AMP PHOSPHODIESTERASE"/>
    <property type="match status" value="1"/>
</dbReference>
<evidence type="ECO:0000256" key="8">
    <source>
        <dbReference type="SAM" id="MobiDB-lite"/>
    </source>
</evidence>
<comment type="similarity">
    <text evidence="3">Belongs to the cyclic nucleotide phosphodiesterase family. PDE4 subfamily.</text>
</comment>
<organism evidence="10 11">
    <name type="scientific">Mesocricetus auratus</name>
    <name type="common">Golden hamster</name>
    <dbReference type="NCBI Taxonomy" id="10036"/>
    <lineage>
        <taxon>Eukaryota</taxon>
        <taxon>Metazoa</taxon>
        <taxon>Chordata</taxon>
        <taxon>Craniata</taxon>
        <taxon>Vertebrata</taxon>
        <taxon>Euteleostomi</taxon>
        <taxon>Mammalia</taxon>
        <taxon>Eutheria</taxon>
        <taxon>Euarchontoglires</taxon>
        <taxon>Glires</taxon>
        <taxon>Rodentia</taxon>
        <taxon>Myomorpha</taxon>
        <taxon>Muroidea</taxon>
        <taxon>Cricetidae</taxon>
        <taxon>Cricetinae</taxon>
        <taxon>Mesocricetus</taxon>
    </lineage>
</organism>
<evidence type="ECO:0000256" key="1">
    <source>
        <dbReference type="ARBA" id="ARBA00001936"/>
    </source>
</evidence>
<comment type="pathway">
    <text evidence="2">Purine metabolism; 3',5'-cyclic AMP degradation; AMP from 3',5'-cyclic AMP: step 1/1.</text>
</comment>
<dbReference type="PANTHER" id="PTHR40141">
    <property type="entry name" value="3',5'-CYCLIC-AMP PHOSPHODIESTERASE-RELATED"/>
    <property type="match status" value="1"/>
</dbReference>
<keyword evidence="6" id="KW-0114">cAMP</keyword>
<feature type="domain" description="Phosphodiesterase 4 upstream conserved regions (UCR)" evidence="9">
    <location>
        <begin position="162"/>
        <end position="206"/>
    </location>
</feature>
<evidence type="ECO:0000256" key="6">
    <source>
        <dbReference type="ARBA" id="ARBA00023149"/>
    </source>
</evidence>
<evidence type="ECO:0000313" key="11">
    <source>
        <dbReference type="RefSeq" id="XP_040584762.1"/>
    </source>
</evidence>
<accession>A0ABM2W397</accession>
<proteinExistence type="inferred from homology"/>
<evidence type="ECO:0000256" key="7">
    <source>
        <dbReference type="ARBA" id="ARBA00033681"/>
    </source>
</evidence>
<comment type="catalytic activity">
    <reaction evidence="7">
        <text>3',5'-cyclic AMP + H2O = AMP + H(+)</text>
        <dbReference type="Rhea" id="RHEA:25277"/>
        <dbReference type="ChEBI" id="CHEBI:15377"/>
        <dbReference type="ChEBI" id="CHEBI:15378"/>
        <dbReference type="ChEBI" id="CHEBI:58165"/>
        <dbReference type="ChEBI" id="CHEBI:456215"/>
        <dbReference type="EC" id="3.1.4.53"/>
    </reaction>
    <physiologicalReaction direction="left-to-right" evidence="7">
        <dbReference type="Rhea" id="RHEA:25278"/>
    </physiologicalReaction>
</comment>
<keyword evidence="10" id="KW-1185">Reference proteome</keyword>
<gene>
    <name evidence="11" type="primary">Pde4d</name>
</gene>
<protein>
    <recommendedName>
        <fullName evidence="4">3',5'-cyclic-AMP phosphodiesterase</fullName>
        <ecNumber evidence="4">3.1.4.53</ecNumber>
    </recommendedName>
</protein>
<feature type="compositionally biased region" description="Basic and acidic residues" evidence="8">
    <location>
        <begin position="14"/>
        <end position="24"/>
    </location>
</feature>